<dbReference type="EMBL" id="JADBEF010000001">
    <property type="protein sequence ID" value="MBE1564149.1"/>
    <property type="molecule type" value="Genomic_DNA"/>
</dbReference>
<evidence type="ECO:0000256" key="1">
    <source>
        <dbReference type="ARBA" id="ARBA00004651"/>
    </source>
</evidence>
<dbReference type="PANTHER" id="PTHR33452:SF1">
    <property type="entry name" value="INNER MEMBRANE PROTEIN YPHA-RELATED"/>
    <property type="match status" value="1"/>
</dbReference>
<organism evidence="9 10">
    <name type="scientific">Nonomuraea africana</name>
    <dbReference type="NCBI Taxonomy" id="46171"/>
    <lineage>
        <taxon>Bacteria</taxon>
        <taxon>Bacillati</taxon>
        <taxon>Actinomycetota</taxon>
        <taxon>Actinomycetes</taxon>
        <taxon>Streptosporangiales</taxon>
        <taxon>Streptosporangiaceae</taxon>
        <taxon>Nonomuraea</taxon>
    </lineage>
</organism>
<protein>
    <submittedName>
        <fullName evidence="9">Membrane protein YphA (DoxX/SURF4 family)</fullName>
    </submittedName>
</protein>
<keyword evidence="3" id="KW-1003">Cell membrane</keyword>
<keyword evidence="4 8" id="KW-0812">Transmembrane</keyword>
<dbReference type="Pfam" id="PF07681">
    <property type="entry name" value="DoxX"/>
    <property type="match status" value="1"/>
</dbReference>
<evidence type="ECO:0000256" key="6">
    <source>
        <dbReference type="ARBA" id="ARBA00023136"/>
    </source>
</evidence>
<evidence type="ECO:0000256" key="3">
    <source>
        <dbReference type="ARBA" id="ARBA00022475"/>
    </source>
</evidence>
<feature type="transmembrane region" description="Helical" evidence="8">
    <location>
        <begin position="64"/>
        <end position="90"/>
    </location>
</feature>
<evidence type="ECO:0000313" key="10">
    <source>
        <dbReference type="Proteomes" id="UP000661607"/>
    </source>
</evidence>
<keyword evidence="5 8" id="KW-1133">Transmembrane helix</keyword>
<accession>A0ABR9KQ46</accession>
<proteinExistence type="inferred from homology"/>
<evidence type="ECO:0000256" key="2">
    <source>
        <dbReference type="ARBA" id="ARBA00006679"/>
    </source>
</evidence>
<dbReference type="PANTHER" id="PTHR33452">
    <property type="entry name" value="OXIDOREDUCTASE CATD-RELATED"/>
    <property type="match status" value="1"/>
</dbReference>
<keyword evidence="6 8" id="KW-0472">Membrane</keyword>
<dbReference type="RefSeq" id="WP_192778581.1">
    <property type="nucleotide sequence ID" value="NZ_BAAASY010000008.1"/>
</dbReference>
<gene>
    <name evidence="9" type="ORF">H4W81_006928</name>
</gene>
<comment type="subcellular location">
    <subcellularLocation>
        <location evidence="1">Cell membrane</location>
        <topology evidence="1">Multi-pass membrane protein</topology>
    </subcellularLocation>
</comment>
<sequence length="164" mass="17248">MKRVLFDLAALVARVVVGLIFIAHGVQKWQNGYDATAQGFTQGGVPQPRLAAAFTMVAEPVGGFLLVIGLFVPIAALALVVVMAGAFLFVHVDNGIFLADRGWELVGTLGAANLVLAATGGGRFGVDGIYKGVLGRRARRRAEDQAAARAPIDVSQQHRELSSP</sequence>
<comment type="similarity">
    <text evidence="2">Belongs to the DoxX family.</text>
</comment>
<dbReference type="InterPro" id="IPR051907">
    <property type="entry name" value="DoxX-like_oxidoreductase"/>
</dbReference>
<evidence type="ECO:0000256" key="5">
    <source>
        <dbReference type="ARBA" id="ARBA00022989"/>
    </source>
</evidence>
<dbReference type="InterPro" id="IPR032808">
    <property type="entry name" value="DoxX"/>
</dbReference>
<evidence type="ECO:0000313" key="9">
    <source>
        <dbReference type="EMBL" id="MBE1564149.1"/>
    </source>
</evidence>
<evidence type="ECO:0000256" key="7">
    <source>
        <dbReference type="SAM" id="MobiDB-lite"/>
    </source>
</evidence>
<feature type="region of interest" description="Disordered" evidence="7">
    <location>
        <begin position="144"/>
        <end position="164"/>
    </location>
</feature>
<feature type="transmembrane region" description="Helical" evidence="8">
    <location>
        <begin position="5"/>
        <end position="26"/>
    </location>
</feature>
<reference evidence="9 10" key="1">
    <citation type="submission" date="2020-10" db="EMBL/GenBank/DDBJ databases">
        <title>Sequencing the genomes of 1000 actinobacteria strains.</title>
        <authorList>
            <person name="Klenk H.-P."/>
        </authorList>
    </citation>
    <scope>NUCLEOTIDE SEQUENCE [LARGE SCALE GENOMIC DNA]</scope>
    <source>
        <strain evidence="9 10">DSM 43748</strain>
    </source>
</reference>
<dbReference type="Proteomes" id="UP000661607">
    <property type="component" value="Unassembled WGS sequence"/>
</dbReference>
<evidence type="ECO:0000256" key="4">
    <source>
        <dbReference type="ARBA" id="ARBA00022692"/>
    </source>
</evidence>
<comment type="caution">
    <text evidence="9">The sequence shown here is derived from an EMBL/GenBank/DDBJ whole genome shotgun (WGS) entry which is preliminary data.</text>
</comment>
<keyword evidence="10" id="KW-1185">Reference proteome</keyword>
<name>A0ABR9KQ46_9ACTN</name>
<evidence type="ECO:0000256" key="8">
    <source>
        <dbReference type="SAM" id="Phobius"/>
    </source>
</evidence>